<proteinExistence type="inferred from homology"/>
<dbReference type="GO" id="GO:0003677">
    <property type="term" value="F:DNA binding"/>
    <property type="evidence" value="ECO:0007669"/>
    <property type="project" value="UniProtKB-UniRule"/>
</dbReference>
<evidence type="ECO:0000313" key="17">
    <source>
        <dbReference type="WBParaSite" id="ASIM_0000028201-mRNA-1"/>
    </source>
</evidence>
<dbReference type="InterPro" id="IPR000445">
    <property type="entry name" value="HhH_motif"/>
</dbReference>
<sequence length="275" mass="30935">MVKRRGKAIKIELEQQQQQPNEVNAASNTTETTNKRQSGRKKLKKEDENEKPLWQQHLENLEKIRETKDAPVDTVGCDMLGDVLSSPQTYRFQILVSLMLSSQTKDEVTAAAMQRLKARGCTVENILGMDEEELRNLLIPVGFYKKKAIYLKKTASVLKEKYESDIPRSIKELCSLPGVGLKMANLTMQHAWDQIEGIGVDTHVHRIANRLGWVKTSTPEQTGAALEALIPCERWATLNKTLVGFGQQTCTPLYPKCSTCLNKDICPAIGVKKKR</sequence>
<dbReference type="AlphaFoldDB" id="A0A0M3IYG0"/>
<comment type="catalytic activity">
    <reaction evidence="11 12">
        <text>2'-deoxyribonucleotide-(2'-deoxyribose 5'-phosphate)-2'-deoxyribonucleotide-DNA = a 3'-end 2'-deoxyribonucleotide-(2,3-dehydro-2,3-deoxyribose 5'-phosphate)-DNA + a 5'-end 5'-phospho-2'-deoxyribonucleoside-DNA + H(+)</text>
        <dbReference type="Rhea" id="RHEA:66592"/>
        <dbReference type="Rhea" id="RHEA-COMP:13180"/>
        <dbReference type="Rhea" id="RHEA-COMP:16897"/>
        <dbReference type="Rhea" id="RHEA-COMP:17067"/>
        <dbReference type="ChEBI" id="CHEBI:15378"/>
        <dbReference type="ChEBI" id="CHEBI:136412"/>
        <dbReference type="ChEBI" id="CHEBI:157695"/>
        <dbReference type="ChEBI" id="CHEBI:167181"/>
        <dbReference type="EC" id="4.2.99.18"/>
    </reaction>
</comment>
<dbReference type="Gene3D" id="1.10.340.30">
    <property type="entry name" value="Hypothetical protein, domain 2"/>
    <property type="match status" value="1"/>
</dbReference>
<evidence type="ECO:0000256" key="6">
    <source>
        <dbReference type="ARBA" id="ARBA00023004"/>
    </source>
</evidence>
<keyword evidence="16" id="KW-1185">Reference proteome</keyword>
<dbReference type="GO" id="GO:0005739">
    <property type="term" value="C:mitochondrion"/>
    <property type="evidence" value="ECO:0007669"/>
    <property type="project" value="UniProtKB-SubCell"/>
</dbReference>
<evidence type="ECO:0000256" key="1">
    <source>
        <dbReference type="ARBA" id="ARBA00008343"/>
    </source>
</evidence>
<keyword evidence="3" id="KW-0479">Metal-binding</keyword>
<keyword evidence="2" id="KW-0004">4Fe-4S</keyword>
<keyword evidence="8 12" id="KW-0234">DNA repair</keyword>
<evidence type="ECO:0000256" key="9">
    <source>
        <dbReference type="ARBA" id="ARBA00023239"/>
    </source>
</evidence>
<dbReference type="FunFam" id="1.10.340.30:FF:000005">
    <property type="entry name" value="Endonuclease III-like protein 1"/>
    <property type="match status" value="1"/>
</dbReference>
<reference evidence="17" key="1">
    <citation type="submission" date="2017-02" db="UniProtKB">
        <authorList>
            <consortium name="WormBaseParasite"/>
        </authorList>
    </citation>
    <scope>IDENTIFICATION</scope>
</reference>
<dbReference type="PANTHER" id="PTHR43286:SF1">
    <property type="entry name" value="ENDONUCLEASE III-LIKE PROTEIN 1"/>
    <property type="match status" value="1"/>
</dbReference>
<keyword evidence="12" id="KW-0539">Nucleus</keyword>
<dbReference type="CDD" id="cd00056">
    <property type="entry name" value="ENDO3c"/>
    <property type="match status" value="1"/>
</dbReference>
<comment type="similarity">
    <text evidence="1 12">Belongs to the Nth/MutY family.</text>
</comment>
<comment type="subcellular location">
    <subcellularLocation>
        <location evidence="12">Nucleus</location>
    </subcellularLocation>
    <subcellularLocation>
        <location evidence="12">Mitochondrion</location>
    </subcellularLocation>
</comment>
<dbReference type="GO" id="GO:0051539">
    <property type="term" value="F:4 iron, 4 sulfur cluster binding"/>
    <property type="evidence" value="ECO:0007669"/>
    <property type="project" value="UniProtKB-KW"/>
</dbReference>
<dbReference type="OrthoDB" id="2099276at2759"/>
<evidence type="ECO:0000256" key="3">
    <source>
        <dbReference type="ARBA" id="ARBA00022723"/>
    </source>
</evidence>
<reference evidence="15 16" key="2">
    <citation type="submission" date="2018-11" db="EMBL/GenBank/DDBJ databases">
        <authorList>
            <consortium name="Pathogen Informatics"/>
        </authorList>
    </citation>
    <scope>NUCLEOTIDE SEQUENCE [LARGE SCALE GENOMIC DNA]</scope>
</reference>
<dbReference type="SMART" id="SM00478">
    <property type="entry name" value="ENDO3c"/>
    <property type="match status" value="1"/>
</dbReference>
<feature type="region of interest" description="Disordered" evidence="13">
    <location>
        <begin position="1"/>
        <end position="52"/>
    </location>
</feature>
<evidence type="ECO:0000256" key="2">
    <source>
        <dbReference type="ARBA" id="ARBA00022485"/>
    </source>
</evidence>
<dbReference type="GO" id="GO:0005634">
    <property type="term" value="C:nucleus"/>
    <property type="evidence" value="ECO:0007669"/>
    <property type="project" value="UniProtKB-SubCell"/>
</dbReference>
<comment type="caution">
    <text evidence="12">Lacks conserved residue(s) required for the propagation of feature annotation.</text>
</comment>
<dbReference type="Gene3D" id="1.10.1670.10">
    <property type="entry name" value="Helix-hairpin-Helix base-excision DNA repair enzymes (C-terminal)"/>
    <property type="match status" value="1"/>
</dbReference>
<dbReference type="SUPFAM" id="SSF48150">
    <property type="entry name" value="DNA-glycosylase"/>
    <property type="match status" value="1"/>
</dbReference>
<keyword evidence="6" id="KW-0408">Iron</keyword>
<dbReference type="GO" id="GO:0000703">
    <property type="term" value="F:oxidized pyrimidine nucleobase lesion DNA N-glycosylase activity"/>
    <property type="evidence" value="ECO:0007669"/>
    <property type="project" value="UniProtKB-UniRule"/>
</dbReference>
<dbReference type="InterPro" id="IPR030841">
    <property type="entry name" value="NTH1"/>
</dbReference>
<dbReference type="GO" id="GO:0140078">
    <property type="term" value="F:class I DNA-(apurinic or apyrimidinic site) endonuclease activity"/>
    <property type="evidence" value="ECO:0007669"/>
    <property type="project" value="UniProtKB-EC"/>
</dbReference>
<evidence type="ECO:0000256" key="11">
    <source>
        <dbReference type="ARBA" id="ARBA00044632"/>
    </source>
</evidence>
<evidence type="ECO:0000256" key="8">
    <source>
        <dbReference type="ARBA" id="ARBA00023204"/>
    </source>
</evidence>
<dbReference type="InterPro" id="IPR023170">
    <property type="entry name" value="HhH_base_excis_C"/>
</dbReference>
<dbReference type="GO" id="GO:0006285">
    <property type="term" value="P:base-excision repair, AP site formation"/>
    <property type="evidence" value="ECO:0007669"/>
    <property type="project" value="UniProtKB-UniRule"/>
</dbReference>
<organism evidence="17">
    <name type="scientific">Anisakis simplex</name>
    <name type="common">Herring worm</name>
    <dbReference type="NCBI Taxonomy" id="6269"/>
    <lineage>
        <taxon>Eukaryota</taxon>
        <taxon>Metazoa</taxon>
        <taxon>Ecdysozoa</taxon>
        <taxon>Nematoda</taxon>
        <taxon>Chromadorea</taxon>
        <taxon>Rhabditida</taxon>
        <taxon>Spirurina</taxon>
        <taxon>Ascaridomorpha</taxon>
        <taxon>Ascaridoidea</taxon>
        <taxon>Anisakidae</taxon>
        <taxon>Anisakis</taxon>
        <taxon>Anisakis simplex complex</taxon>
    </lineage>
</organism>
<dbReference type="PROSITE" id="PS01155">
    <property type="entry name" value="ENDONUCLEASE_III_2"/>
    <property type="match status" value="1"/>
</dbReference>
<dbReference type="GO" id="GO:0046872">
    <property type="term" value="F:metal ion binding"/>
    <property type="evidence" value="ECO:0007669"/>
    <property type="project" value="UniProtKB-KW"/>
</dbReference>
<protein>
    <recommendedName>
        <fullName evidence="12">Endonuclease III homolog</fullName>
        <ecNumber evidence="12">3.2.2.-</ecNumber>
        <ecNumber evidence="12">4.2.99.18</ecNumber>
    </recommendedName>
    <alternativeName>
        <fullName evidence="12">Bifunctional DNA N-glycosylase/DNA-(apurinic or apyrimidinic site) lyase</fullName>
        <shortName evidence="12">DNA glycosylase/AP lyase</shortName>
    </alternativeName>
</protein>
<dbReference type="InterPro" id="IPR003265">
    <property type="entry name" value="HhH-GPD_domain"/>
</dbReference>
<dbReference type="EC" id="4.2.99.18" evidence="12"/>
<name>A0A0M3IYG0_ANISI</name>
<accession>A0A0M3IYG0</accession>
<dbReference type="InterPro" id="IPR004036">
    <property type="entry name" value="Endonuclease-III-like_CS2"/>
</dbReference>
<dbReference type="EMBL" id="UYRR01000075">
    <property type="protein sequence ID" value="VDK17462.1"/>
    <property type="molecule type" value="Genomic_DNA"/>
</dbReference>
<comment type="function">
    <text evidence="12">Bifunctional DNA N-glycosylase with associated apurinic/apyrimidinic (AP) lyase function that catalyzes the first step in base excision repair (BER), the primary repair pathway for the repair of oxidative DNA damage. The DNA N-glycosylase activity releases the damaged DNA base from DNA by cleaving the N-glycosidic bond, leaving an AP site. The AP lyase activity cleaves the phosphodiester bond 3' to the AP site by a beta-elimination. Primarily recognizes and repairs oxidative base damage of pyrimidines.</text>
</comment>
<keyword evidence="10 12" id="KW-0326">Glycosidase</keyword>
<evidence type="ECO:0000256" key="13">
    <source>
        <dbReference type="SAM" id="MobiDB-lite"/>
    </source>
</evidence>
<feature type="compositionally biased region" description="Polar residues" evidence="13">
    <location>
        <begin position="14"/>
        <end position="36"/>
    </location>
</feature>
<evidence type="ECO:0000313" key="15">
    <source>
        <dbReference type="EMBL" id="VDK17462.1"/>
    </source>
</evidence>
<evidence type="ECO:0000256" key="12">
    <source>
        <dbReference type="HAMAP-Rule" id="MF_03183"/>
    </source>
</evidence>
<keyword evidence="4 12" id="KW-0227">DNA damage</keyword>
<dbReference type="PANTHER" id="PTHR43286">
    <property type="entry name" value="ENDONUCLEASE III-LIKE PROTEIN 1"/>
    <property type="match status" value="1"/>
</dbReference>
<dbReference type="WBParaSite" id="ASIM_0000028201-mRNA-1">
    <property type="protein sequence ID" value="ASIM_0000028201-mRNA-1"/>
    <property type="gene ID" value="ASIM_0000028201"/>
</dbReference>
<dbReference type="InterPro" id="IPR011257">
    <property type="entry name" value="DNA_glycosylase"/>
</dbReference>
<evidence type="ECO:0000256" key="10">
    <source>
        <dbReference type="ARBA" id="ARBA00023295"/>
    </source>
</evidence>
<dbReference type="GO" id="GO:0006289">
    <property type="term" value="P:nucleotide-excision repair"/>
    <property type="evidence" value="ECO:0007669"/>
    <property type="project" value="TreeGrafter"/>
</dbReference>
<feature type="domain" description="HhH-GPD" evidence="14">
    <location>
        <begin position="100"/>
        <end position="248"/>
    </location>
</feature>
<dbReference type="Pfam" id="PF00633">
    <property type="entry name" value="HHH"/>
    <property type="match status" value="1"/>
</dbReference>
<evidence type="ECO:0000256" key="7">
    <source>
        <dbReference type="ARBA" id="ARBA00023014"/>
    </source>
</evidence>
<gene>
    <name evidence="12" type="primary">NTH1</name>
    <name evidence="15" type="ORF">ASIM_LOCUS193</name>
</gene>
<dbReference type="HAMAP" id="MF_03183">
    <property type="entry name" value="Endonuclease_III_Nth"/>
    <property type="match status" value="1"/>
</dbReference>
<keyword evidence="9 12" id="KW-0456">Lyase</keyword>
<evidence type="ECO:0000259" key="14">
    <source>
        <dbReference type="SMART" id="SM00478"/>
    </source>
</evidence>
<evidence type="ECO:0000256" key="5">
    <source>
        <dbReference type="ARBA" id="ARBA00022801"/>
    </source>
</evidence>
<keyword evidence="12" id="KW-0496">Mitochondrion</keyword>
<dbReference type="EC" id="3.2.2.-" evidence="12"/>
<evidence type="ECO:0000313" key="16">
    <source>
        <dbReference type="Proteomes" id="UP000267096"/>
    </source>
</evidence>
<keyword evidence="7" id="KW-0411">Iron-sulfur</keyword>
<keyword evidence="5 12" id="KW-0378">Hydrolase</keyword>
<dbReference type="Pfam" id="PF00730">
    <property type="entry name" value="HhH-GPD"/>
    <property type="match status" value="1"/>
</dbReference>
<evidence type="ECO:0000256" key="4">
    <source>
        <dbReference type="ARBA" id="ARBA00022763"/>
    </source>
</evidence>
<dbReference type="Proteomes" id="UP000267096">
    <property type="component" value="Unassembled WGS sequence"/>
</dbReference>